<evidence type="ECO:0000313" key="2">
    <source>
        <dbReference type="Proteomes" id="UP000240042"/>
    </source>
</evidence>
<keyword evidence="2" id="KW-1185">Reference proteome</keyword>
<proteinExistence type="predicted"/>
<sequence length="92" mass="10148">MALGIPPDRDVLFYAFYQDSNAAIMNRNNSDLFLIAEEVADNSTRVLNLWGTVNNSLWFKTDNTGDVLPAEVALNFDLNKGGDADTPGPHYV</sequence>
<name>A0A1I1DND8_BREAD</name>
<organism evidence="1 2">
    <name type="scientific">Brevinema andersonii</name>
    <dbReference type="NCBI Taxonomy" id="34097"/>
    <lineage>
        <taxon>Bacteria</taxon>
        <taxon>Pseudomonadati</taxon>
        <taxon>Spirochaetota</taxon>
        <taxon>Spirochaetia</taxon>
        <taxon>Brevinematales</taxon>
        <taxon>Brevinemataceae</taxon>
        <taxon>Brevinema</taxon>
    </lineage>
</organism>
<evidence type="ECO:0000313" key="1">
    <source>
        <dbReference type="EMBL" id="SFB74568.1"/>
    </source>
</evidence>
<dbReference type="AlphaFoldDB" id="A0A1I1DND8"/>
<dbReference type="Proteomes" id="UP000240042">
    <property type="component" value="Unassembled WGS sequence"/>
</dbReference>
<protein>
    <submittedName>
        <fullName evidence="1">Uncharacterized protein</fullName>
    </submittedName>
</protein>
<accession>A0A1I1DND8</accession>
<reference evidence="2" key="1">
    <citation type="submission" date="2016-10" db="EMBL/GenBank/DDBJ databases">
        <authorList>
            <person name="Varghese N."/>
            <person name="Submissions S."/>
        </authorList>
    </citation>
    <scope>NUCLEOTIDE SEQUENCE [LARGE SCALE GENOMIC DNA]</scope>
    <source>
        <strain evidence="2">ATCC 43811</strain>
    </source>
</reference>
<gene>
    <name evidence="1" type="ORF">SAMN02745150_00559</name>
</gene>
<dbReference type="RefSeq" id="WP_092318401.1">
    <property type="nucleotide sequence ID" value="NZ_FOKY01000002.1"/>
</dbReference>
<dbReference type="EMBL" id="FOKY01000002">
    <property type="protein sequence ID" value="SFB74568.1"/>
    <property type="molecule type" value="Genomic_DNA"/>
</dbReference>
<dbReference type="STRING" id="34097.SAMN02745150_00559"/>